<dbReference type="RefSeq" id="WP_350276509.1">
    <property type="nucleotide sequence ID" value="NZ_CP158165.1"/>
</dbReference>
<protein>
    <submittedName>
        <fullName evidence="2">ABC transporter permease</fullName>
    </submittedName>
</protein>
<dbReference type="Pfam" id="PF12730">
    <property type="entry name" value="ABC2_membrane_4"/>
    <property type="match status" value="1"/>
</dbReference>
<keyword evidence="1" id="KW-0472">Membrane</keyword>
<proteinExistence type="predicted"/>
<feature type="transmembrane region" description="Helical" evidence="1">
    <location>
        <begin position="235"/>
        <end position="255"/>
    </location>
</feature>
<sequence>MSTAILPARTGSGLSNAVRSEWTKLWSVRSSWLNIVAAVVLSTLLGMQYGWGLAYDNTHLGPGEVAEQQPIGQFGASVMLIVQVVIAAFALLTVTSEYATGSIRSTLQWTPVRRDVVLAKAVVLAPVLFVYGVLAGAIASVAGGLTAGSWADWNVADLVVDLLSIGFYATAAGLLSAGIAWVVRSTAGTLTVAFLLLLVLPLMLGQASPRALVWTAAVLPGGAGQNFLTGATDPVAPAVSAAILVAWAAAGLALGNRVLNHRDA</sequence>
<feature type="transmembrane region" description="Helical" evidence="1">
    <location>
        <begin position="71"/>
        <end position="95"/>
    </location>
</feature>
<keyword evidence="1" id="KW-1133">Transmembrane helix</keyword>
<keyword evidence="1" id="KW-0812">Transmembrane</keyword>
<reference evidence="2" key="1">
    <citation type="submission" date="2024-06" db="EMBL/GenBank/DDBJ databases">
        <title>Kribbella sp. strain HUAS MG21 genome sequences.</title>
        <authorList>
            <person name="Mo P."/>
        </authorList>
    </citation>
    <scope>NUCLEOTIDE SEQUENCE</scope>
    <source>
        <strain evidence="2">HUAS MG21</strain>
    </source>
</reference>
<evidence type="ECO:0000313" key="2">
    <source>
        <dbReference type="EMBL" id="XBV23678.1"/>
    </source>
</evidence>
<evidence type="ECO:0000256" key="1">
    <source>
        <dbReference type="SAM" id="Phobius"/>
    </source>
</evidence>
<dbReference type="EMBL" id="CP158165">
    <property type="protein sequence ID" value="XBV23678.1"/>
    <property type="molecule type" value="Genomic_DNA"/>
</dbReference>
<organism evidence="2">
    <name type="scientific">Kribbella sp. HUAS MG21</name>
    <dbReference type="NCBI Taxonomy" id="3160966"/>
    <lineage>
        <taxon>Bacteria</taxon>
        <taxon>Bacillati</taxon>
        <taxon>Actinomycetota</taxon>
        <taxon>Actinomycetes</taxon>
        <taxon>Propionibacteriales</taxon>
        <taxon>Kribbellaceae</taxon>
        <taxon>Kribbella</taxon>
    </lineage>
</organism>
<feature type="transmembrane region" description="Helical" evidence="1">
    <location>
        <begin position="116"/>
        <end position="142"/>
    </location>
</feature>
<name>A0AAU7TAI7_9ACTN</name>
<feature type="transmembrane region" description="Helical" evidence="1">
    <location>
        <begin position="32"/>
        <end position="51"/>
    </location>
</feature>
<feature type="transmembrane region" description="Helical" evidence="1">
    <location>
        <begin position="190"/>
        <end position="208"/>
    </location>
</feature>
<gene>
    <name evidence="2" type="ORF">ABN611_34550</name>
</gene>
<dbReference type="AlphaFoldDB" id="A0AAU7TAI7"/>
<accession>A0AAU7TAI7</accession>
<feature type="transmembrane region" description="Helical" evidence="1">
    <location>
        <begin position="162"/>
        <end position="183"/>
    </location>
</feature>